<evidence type="ECO:0000313" key="4">
    <source>
        <dbReference type="EMBL" id="HIR55514.1"/>
    </source>
</evidence>
<sequence length="391" mass="44083">MDENKEFIPSLTLDPNAASASAVAAELGVDEPKAPVLEEKKDVPVEKLELERLSPAEQAAVKEFAKQIDVTNSEQVLNYGSAAQKNIADFSDAALSKVRTKDLGEVGEELSDLVVELQGMNFDEEEKKGFLGFFKKQRQSIAALKAQYDKAEVNVDKIADQLQKHELTLMKDIAMMDKMYDMNQQYHKELTMYIIAGKLRCKELRETELPRLQKVAQESGKTEDAQAANDYANMLGRFEKKLHDLELTRMVSVQMSPQIRMIQNNDSVMAEKIRSSIVNTIPLWKSQMTLALTLHHSQQAMEAQREVNDMTNRLLQANAEKLHQGSVDIAKESERGIVDIETLQKTNQELISTLEEVRQIQAEGAKKRAEAEVELGRIEGELKQKLLELRG</sequence>
<proteinExistence type="inferred from homology"/>
<gene>
    <name evidence="4" type="ORF">IAD36_07985</name>
</gene>
<reference evidence="4" key="2">
    <citation type="journal article" date="2021" name="PeerJ">
        <title>Extensive microbial diversity within the chicken gut microbiome revealed by metagenomics and culture.</title>
        <authorList>
            <person name="Gilroy R."/>
            <person name="Ravi A."/>
            <person name="Getino M."/>
            <person name="Pursley I."/>
            <person name="Horton D.L."/>
            <person name="Alikhan N.F."/>
            <person name="Baker D."/>
            <person name="Gharbi K."/>
            <person name="Hall N."/>
            <person name="Watson M."/>
            <person name="Adriaenssens E.M."/>
            <person name="Foster-Nyarko E."/>
            <person name="Jarju S."/>
            <person name="Secka A."/>
            <person name="Antonio M."/>
            <person name="Oren A."/>
            <person name="Chaudhuri R.R."/>
            <person name="La Ragione R."/>
            <person name="Hildebrand F."/>
            <person name="Pallen M.J."/>
        </authorList>
    </citation>
    <scope>NUCLEOTIDE SEQUENCE</scope>
    <source>
        <strain evidence="4">ChiGjej3B3-7149</strain>
    </source>
</reference>
<evidence type="ECO:0000256" key="2">
    <source>
        <dbReference type="PIRNR" id="PIRNR026508"/>
    </source>
</evidence>
<feature type="coiled-coil region" evidence="3">
    <location>
        <begin position="300"/>
        <end position="388"/>
    </location>
</feature>
<evidence type="ECO:0000256" key="3">
    <source>
        <dbReference type="SAM" id="Coils"/>
    </source>
</evidence>
<dbReference type="PANTHER" id="PTHR38432:SF1">
    <property type="entry name" value="TELA-LIKE PROTEIN SAOUHSC_01408"/>
    <property type="match status" value="1"/>
</dbReference>
<reference evidence="4" key="1">
    <citation type="submission" date="2020-10" db="EMBL/GenBank/DDBJ databases">
        <authorList>
            <person name="Gilroy R."/>
        </authorList>
    </citation>
    <scope>NUCLEOTIDE SEQUENCE</scope>
    <source>
        <strain evidence="4">ChiGjej3B3-7149</strain>
    </source>
</reference>
<dbReference type="PIRSF" id="PIRSF026508">
    <property type="entry name" value="TelA"/>
    <property type="match status" value="1"/>
</dbReference>
<comment type="similarity">
    <text evidence="1 2">Belongs to the TelA family.</text>
</comment>
<accession>A0A9D1DMB7</accession>
<name>A0A9D1DMB7_9FIRM</name>
<feature type="coiled-coil region" evidence="3">
    <location>
        <begin position="134"/>
        <end position="168"/>
    </location>
</feature>
<comment type="caution">
    <text evidence="4">The sequence shown here is derived from an EMBL/GenBank/DDBJ whole genome shotgun (WGS) entry which is preliminary data.</text>
</comment>
<dbReference type="Pfam" id="PF05816">
    <property type="entry name" value="TelA"/>
    <property type="match status" value="1"/>
</dbReference>
<dbReference type="PANTHER" id="PTHR38432">
    <property type="entry name" value="TELA-LIKE PROTEIN SAOUHSC_01408"/>
    <property type="match status" value="1"/>
</dbReference>
<keyword evidence="3" id="KW-0175">Coiled coil</keyword>
<dbReference type="EMBL" id="DVHH01000192">
    <property type="protein sequence ID" value="HIR55514.1"/>
    <property type="molecule type" value="Genomic_DNA"/>
</dbReference>
<evidence type="ECO:0000256" key="1">
    <source>
        <dbReference type="ARBA" id="ARBA00005541"/>
    </source>
</evidence>
<dbReference type="AlphaFoldDB" id="A0A9D1DMB7"/>
<dbReference type="InterPro" id="IPR008863">
    <property type="entry name" value="Toxic_anion-R_TelA"/>
</dbReference>
<protein>
    <submittedName>
        <fullName evidence="4">Toxic anion resistance protein</fullName>
    </submittedName>
</protein>
<dbReference type="Proteomes" id="UP000824238">
    <property type="component" value="Unassembled WGS sequence"/>
</dbReference>
<evidence type="ECO:0000313" key="5">
    <source>
        <dbReference type="Proteomes" id="UP000824238"/>
    </source>
</evidence>
<organism evidence="4 5">
    <name type="scientific">Candidatus Scatomorpha intestinigallinarum</name>
    <dbReference type="NCBI Taxonomy" id="2840923"/>
    <lineage>
        <taxon>Bacteria</taxon>
        <taxon>Bacillati</taxon>
        <taxon>Bacillota</taxon>
        <taxon>Clostridia</taxon>
        <taxon>Eubacteriales</taxon>
        <taxon>Candidatus Scatomorpha</taxon>
    </lineage>
</organism>